<protein>
    <submittedName>
        <fullName evidence="1">Uncharacterized protein</fullName>
    </submittedName>
</protein>
<proteinExistence type="predicted"/>
<reference evidence="1 2" key="1">
    <citation type="submission" date="2016-10" db="EMBL/GenBank/DDBJ databases">
        <authorList>
            <person name="de Groot N.N."/>
        </authorList>
    </citation>
    <scope>NUCLEOTIDE SEQUENCE [LARGE SCALE GENOMIC DNA]</scope>
    <source>
        <strain evidence="1 2">DSM 6793</strain>
    </source>
</reference>
<keyword evidence="2" id="KW-1185">Reference proteome</keyword>
<organism evidence="1 2">
    <name type="scientific">Flexibacter flexilis DSM 6793</name>
    <dbReference type="NCBI Taxonomy" id="927664"/>
    <lineage>
        <taxon>Bacteria</taxon>
        <taxon>Pseudomonadati</taxon>
        <taxon>Bacteroidota</taxon>
        <taxon>Cytophagia</taxon>
        <taxon>Cytophagales</taxon>
        <taxon>Flexibacteraceae</taxon>
        <taxon>Flexibacter</taxon>
    </lineage>
</organism>
<dbReference type="AlphaFoldDB" id="A0A1I1NEX7"/>
<evidence type="ECO:0000313" key="2">
    <source>
        <dbReference type="Proteomes" id="UP000199514"/>
    </source>
</evidence>
<dbReference type="EMBL" id="FOLE01000014">
    <property type="protein sequence ID" value="SFC95946.1"/>
    <property type="molecule type" value="Genomic_DNA"/>
</dbReference>
<accession>A0A1I1NEX7</accession>
<gene>
    <name evidence="1" type="ORF">SAMN05421780_11445</name>
</gene>
<evidence type="ECO:0000313" key="1">
    <source>
        <dbReference type="EMBL" id="SFC95946.1"/>
    </source>
</evidence>
<sequence length="35" mass="3836">MSNNILPETQTQEPQQLLAGRIQLCLEIVGGKLLS</sequence>
<name>A0A1I1NEX7_9BACT</name>
<dbReference type="Proteomes" id="UP000199514">
    <property type="component" value="Unassembled WGS sequence"/>
</dbReference>